<gene>
    <name evidence="5" type="primary">ORF18222</name>
</gene>
<evidence type="ECO:0000256" key="2">
    <source>
        <dbReference type="PROSITE-ProRule" id="PRU00302"/>
    </source>
</evidence>
<dbReference type="AlphaFoldDB" id="A0A0B6Y937"/>
<dbReference type="EMBL" id="HACG01005977">
    <property type="protein sequence ID" value="CEK52842.1"/>
    <property type="molecule type" value="Transcribed_RNA"/>
</dbReference>
<reference evidence="5" key="1">
    <citation type="submission" date="2014-12" db="EMBL/GenBank/DDBJ databases">
        <title>Insight into the proteome of Arion vulgaris.</title>
        <authorList>
            <person name="Aradska J."/>
            <person name="Bulat T."/>
            <person name="Smidak R."/>
            <person name="Sarate P."/>
            <person name="Gangsoo J."/>
            <person name="Sialana F."/>
            <person name="Bilban M."/>
            <person name="Lubec G."/>
        </authorList>
    </citation>
    <scope>NUCLEOTIDE SEQUENCE</scope>
    <source>
        <tissue evidence="5">Skin</tissue>
    </source>
</reference>
<protein>
    <recommendedName>
        <fullName evidence="4">Sushi domain-containing protein</fullName>
    </recommendedName>
</protein>
<keyword evidence="3" id="KW-1133">Transmembrane helix</keyword>
<keyword evidence="2" id="KW-0768">Sushi</keyword>
<dbReference type="Pfam" id="PF00084">
    <property type="entry name" value="Sushi"/>
    <property type="match status" value="1"/>
</dbReference>
<comment type="caution">
    <text evidence="2">Lacks conserved residue(s) required for the propagation of feature annotation.</text>
</comment>
<keyword evidence="1" id="KW-1015">Disulfide bond</keyword>
<dbReference type="PROSITE" id="PS50923">
    <property type="entry name" value="SUSHI"/>
    <property type="match status" value="1"/>
</dbReference>
<dbReference type="SUPFAM" id="SSF57535">
    <property type="entry name" value="Complement control module/SCR domain"/>
    <property type="match status" value="1"/>
</dbReference>
<evidence type="ECO:0000259" key="4">
    <source>
        <dbReference type="PROSITE" id="PS50923"/>
    </source>
</evidence>
<dbReference type="CDD" id="cd00033">
    <property type="entry name" value="CCP"/>
    <property type="match status" value="1"/>
</dbReference>
<accession>A0A0B6Y937</accession>
<keyword evidence="3" id="KW-0472">Membrane</keyword>
<evidence type="ECO:0000313" key="5">
    <source>
        <dbReference type="EMBL" id="CEK52842.1"/>
    </source>
</evidence>
<organism evidence="5">
    <name type="scientific">Arion vulgaris</name>
    <dbReference type="NCBI Taxonomy" id="1028688"/>
    <lineage>
        <taxon>Eukaryota</taxon>
        <taxon>Metazoa</taxon>
        <taxon>Spiralia</taxon>
        <taxon>Lophotrochozoa</taxon>
        <taxon>Mollusca</taxon>
        <taxon>Gastropoda</taxon>
        <taxon>Heterobranchia</taxon>
        <taxon>Euthyneura</taxon>
        <taxon>Panpulmonata</taxon>
        <taxon>Eupulmonata</taxon>
        <taxon>Stylommatophora</taxon>
        <taxon>Helicina</taxon>
        <taxon>Arionoidea</taxon>
        <taxon>Arionidae</taxon>
        <taxon>Arion</taxon>
    </lineage>
</organism>
<proteinExistence type="predicted"/>
<evidence type="ECO:0000256" key="3">
    <source>
        <dbReference type="SAM" id="Phobius"/>
    </source>
</evidence>
<dbReference type="InterPro" id="IPR000436">
    <property type="entry name" value="Sushi_SCR_CCP_dom"/>
</dbReference>
<feature type="transmembrane region" description="Helical" evidence="3">
    <location>
        <begin position="103"/>
        <end position="129"/>
    </location>
</feature>
<name>A0A0B6Y937_9EUPU</name>
<keyword evidence="3" id="KW-0812">Transmembrane</keyword>
<evidence type="ECO:0000256" key="1">
    <source>
        <dbReference type="ARBA" id="ARBA00023157"/>
    </source>
</evidence>
<sequence length="209" mass="23049">MTNVTVYAALNTSSGANLTTGAATTLITTSKSLVTGCESLAGRGLTLSSINRTTGTVVLIDCDEFGHRPSGGINKLTCLNTSTWDHPIPPCEWSWDLTTQEKIIFGTAVAAVSFIIVIIIVIIIAYCCCYKKRKEENEKIYDSSYHDSSTRTTYDGPYQGRESYPITYLAYQDINDSKYEGIIAETGTMDKPWLGYIPRPKVIEGRIYN</sequence>
<dbReference type="InterPro" id="IPR035976">
    <property type="entry name" value="Sushi/SCR/CCP_sf"/>
</dbReference>
<feature type="domain" description="Sushi" evidence="4">
    <location>
        <begin position="35"/>
        <end position="93"/>
    </location>
</feature>